<dbReference type="EMBL" id="LJZR01000006">
    <property type="protein sequence ID" value="KPQ36450.1"/>
    <property type="molecule type" value="Genomic_DNA"/>
</dbReference>
<dbReference type="AlphaFoldDB" id="A0A0N8KNG2"/>
<dbReference type="Proteomes" id="UP000050465">
    <property type="component" value="Unassembled WGS sequence"/>
</dbReference>
<sequence>MMAISQVSAGFQGGQFQSSMPKRLVGLWRRLSIEENGERDVTTQVFWLQTTCGFADIRIPAERPSLASWAALKPHQAIALAKQDGFAGITHLSCDNLGRNRCEWHHAMDYRPFNGHTDVGLLHWQDDILIEIAPDGRYKEEWQRVETGPTATLTLTHEGRWKGWLVICGDYFIYMWDERKLLPAAKSLTSLISSSPTASNQYLNCEISFGRIQKGDHPWNIQLSTLPWREGKSLWEGKCLALLRGASRQVVQTANGQSLTWTVQEWEEHALQTLERQS</sequence>
<proteinExistence type="predicted"/>
<protein>
    <submittedName>
        <fullName evidence="1">Uncharacterized protein</fullName>
    </submittedName>
</protein>
<accession>A0A0N8KNG2</accession>
<evidence type="ECO:0000313" key="1">
    <source>
        <dbReference type="EMBL" id="KPQ36450.1"/>
    </source>
</evidence>
<name>A0A0N8KNG2_9CYAN</name>
<reference evidence="1 2" key="1">
    <citation type="submission" date="2015-09" db="EMBL/GenBank/DDBJ databases">
        <title>Identification and resolution of microdiversity through metagenomic sequencing of parallel consortia.</title>
        <authorList>
            <person name="Nelson W.C."/>
            <person name="Romine M.F."/>
            <person name="Lindemann S.R."/>
        </authorList>
    </citation>
    <scope>NUCLEOTIDE SEQUENCE [LARGE SCALE GENOMIC DNA]</scope>
    <source>
        <strain evidence="1">Ana</strain>
    </source>
</reference>
<comment type="caution">
    <text evidence="1">The sequence shown here is derived from an EMBL/GenBank/DDBJ whole genome shotgun (WGS) entry which is preliminary data.</text>
</comment>
<gene>
    <name evidence="1" type="ORF">HLUCCA11_06195</name>
</gene>
<evidence type="ECO:0000313" key="2">
    <source>
        <dbReference type="Proteomes" id="UP000050465"/>
    </source>
</evidence>
<dbReference type="STRING" id="1666911.HLUCCA11_06195"/>
<organism evidence="1 2">
    <name type="scientific">Phormidesmis priestleyi Ana</name>
    <dbReference type="NCBI Taxonomy" id="1666911"/>
    <lineage>
        <taxon>Bacteria</taxon>
        <taxon>Bacillati</taxon>
        <taxon>Cyanobacteriota</taxon>
        <taxon>Cyanophyceae</taxon>
        <taxon>Leptolyngbyales</taxon>
        <taxon>Leptolyngbyaceae</taxon>
        <taxon>Phormidesmis</taxon>
    </lineage>
</organism>